<gene>
    <name evidence="17" type="ORF">SAMN02745172_02345</name>
</gene>
<comment type="pathway">
    <text evidence="3">Lipid metabolism.</text>
</comment>
<comment type="pathway">
    <text evidence="2">Phospholipid metabolism; phosphatidylglycerol biosynthesis; phosphatidylglycerol from CDP-diacylglycerol: step 1/2.</text>
</comment>
<name>A0A1M7ZLK2_9HYPH</name>
<comment type="catalytic activity">
    <reaction evidence="14">
        <text>a CDP-1,2-diacyl-sn-glycerol + sn-glycerol 3-phosphate = a 1,2-diacyl-sn-glycero-3-phospho-(1'-sn-glycero-3'-phosphate) + CMP + H(+)</text>
        <dbReference type="Rhea" id="RHEA:12593"/>
        <dbReference type="ChEBI" id="CHEBI:15378"/>
        <dbReference type="ChEBI" id="CHEBI:57597"/>
        <dbReference type="ChEBI" id="CHEBI:58332"/>
        <dbReference type="ChEBI" id="CHEBI:60110"/>
        <dbReference type="ChEBI" id="CHEBI:60377"/>
        <dbReference type="EC" id="2.7.8.5"/>
    </reaction>
</comment>
<dbReference type="OrthoDB" id="9796672at2"/>
<feature type="transmembrane region" description="Helical" evidence="16">
    <location>
        <begin position="138"/>
        <end position="157"/>
    </location>
</feature>
<proteinExistence type="inferred from homology"/>
<comment type="subcellular location">
    <subcellularLocation>
        <location evidence="1">Membrane</location>
        <topology evidence="1">Multi-pass membrane protein</topology>
    </subcellularLocation>
</comment>
<evidence type="ECO:0000256" key="9">
    <source>
        <dbReference type="ARBA" id="ARBA00022989"/>
    </source>
</evidence>
<sequence>MDNEKRQRQETGVFLIPNLITIARLIAVPVVVWAIATHEWDIAFWVFIAAGLSDAVDGYIAKRFGLESDLGAHLDPLADKALLVSVYVTCGIISAMPVWLVALVVSRDILIVGAVVLALVMAHPVPMRPLAVSKTNTFAQILLAGVVLADLAFGLGVGGTREVLSFVVAGLTGASAAAYVVEWLGHMISAERAAETAGELGPERMRPAPHPGRKSEKDHTT</sequence>
<keyword evidence="7" id="KW-0444">Lipid biosynthesis</keyword>
<evidence type="ECO:0000313" key="17">
    <source>
        <dbReference type="EMBL" id="SHO65699.1"/>
    </source>
</evidence>
<keyword evidence="11 16" id="KW-0472">Membrane</keyword>
<dbReference type="InterPro" id="IPR043130">
    <property type="entry name" value="CDP-OH_PTrfase_TM_dom"/>
</dbReference>
<feature type="region of interest" description="Disordered" evidence="15">
    <location>
        <begin position="196"/>
        <end position="221"/>
    </location>
</feature>
<keyword evidence="13" id="KW-1208">Phospholipid metabolism</keyword>
<dbReference type="Gene3D" id="1.20.120.1760">
    <property type="match status" value="1"/>
</dbReference>
<dbReference type="Pfam" id="PF01066">
    <property type="entry name" value="CDP-OH_P_transf"/>
    <property type="match status" value="1"/>
</dbReference>
<reference evidence="17 18" key="1">
    <citation type="submission" date="2016-12" db="EMBL/GenBank/DDBJ databases">
        <authorList>
            <person name="Song W.-J."/>
            <person name="Kurnit D.M."/>
        </authorList>
    </citation>
    <scope>NUCLEOTIDE SEQUENCE [LARGE SCALE GENOMIC DNA]</scope>
    <source>
        <strain evidence="17 18">DSM 19599</strain>
    </source>
</reference>
<protein>
    <recommendedName>
        <fullName evidence="6">CDP-diacylglycerol--glycerol-3-phosphate 3-phosphatidyltransferase</fullName>
        <ecNumber evidence="5">2.7.8.5</ecNumber>
    </recommendedName>
</protein>
<dbReference type="EC" id="2.7.8.5" evidence="5"/>
<accession>A0A1M7ZLK2</accession>
<keyword evidence="8 16" id="KW-0812">Transmembrane</keyword>
<evidence type="ECO:0000256" key="7">
    <source>
        <dbReference type="ARBA" id="ARBA00022516"/>
    </source>
</evidence>
<dbReference type="EMBL" id="FRXO01000004">
    <property type="protein sequence ID" value="SHO65699.1"/>
    <property type="molecule type" value="Genomic_DNA"/>
</dbReference>
<evidence type="ECO:0000256" key="1">
    <source>
        <dbReference type="ARBA" id="ARBA00004141"/>
    </source>
</evidence>
<keyword evidence="18" id="KW-1185">Reference proteome</keyword>
<feature type="transmembrane region" description="Helical" evidence="16">
    <location>
        <begin position="163"/>
        <end position="184"/>
    </location>
</feature>
<dbReference type="GO" id="GO:0046474">
    <property type="term" value="P:glycerophospholipid biosynthetic process"/>
    <property type="evidence" value="ECO:0007669"/>
    <property type="project" value="TreeGrafter"/>
</dbReference>
<evidence type="ECO:0000256" key="15">
    <source>
        <dbReference type="SAM" id="MobiDB-lite"/>
    </source>
</evidence>
<evidence type="ECO:0000256" key="14">
    <source>
        <dbReference type="ARBA" id="ARBA00048586"/>
    </source>
</evidence>
<dbReference type="PANTHER" id="PTHR14269">
    <property type="entry name" value="CDP-DIACYLGLYCEROL--GLYCEROL-3-PHOSPHATE 3-PHOSPHATIDYLTRANSFERASE-RELATED"/>
    <property type="match status" value="1"/>
</dbReference>
<dbReference type="InterPro" id="IPR050324">
    <property type="entry name" value="CDP-alcohol_PTase-I"/>
</dbReference>
<evidence type="ECO:0000256" key="12">
    <source>
        <dbReference type="ARBA" id="ARBA00023209"/>
    </source>
</evidence>
<evidence type="ECO:0000256" key="5">
    <source>
        <dbReference type="ARBA" id="ARBA00013170"/>
    </source>
</evidence>
<keyword evidence="17" id="KW-0808">Transferase</keyword>
<dbReference type="FunFam" id="1.20.120.1760:FF:000033">
    <property type="entry name" value="CDP-alcohol phosphatidyltransferase"/>
    <property type="match status" value="1"/>
</dbReference>
<keyword evidence="9 16" id="KW-1133">Transmembrane helix</keyword>
<dbReference type="STRING" id="1123029.SAMN02745172_02345"/>
<dbReference type="PANTHER" id="PTHR14269:SF62">
    <property type="entry name" value="CDP-DIACYLGLYCEROL--GLYCEROL-3-PHOSPHATE 3-PHOSPHATIDYLTRANSFERASE 1, CHLOROPLASTIC"/>
    <property type="match status" value="1"/>
</dbReference>
<evidence type="ECO:0000256" key="8">
    <source>
        <dbReference type="ARBA" id="ARBA00022692"/>
    </source>
</evidence>
<dbReference type="PIRSF" id="PIRSF000847">
    <property type="entry name" value="Phos_ph_gly_syn"/>
    <property type="match status" value="1"/>
</dbReference>
<evidence type="ECO:0000256" key="11">
    <source>
        <dbReference type="ARBA" id="ARBA00023136"/>
    </source>
</evidence>
<organism evidence="17 18">
    <name type="scientific">Pseudoxanthobacter soli DSM 19599</name>
    <dbReference type="NCBI Taxonomy" id="1123029"/>
    <lineage>
        <taxon>Bacteria</taxon>
        <taxon>Pseudomonadati</taxon>
        <taxon>Pseudomonadota</taxon>
        <taxon>Alphaproteobacteria</taxon>
        <taxon>Hyphomicrobiales</taxon>
        <taxon>Segnochrobactraceae</taxon>
        <taxon>Pseudoxanthobacter</taxon>
    </lineage>
</organism>
<evidence type="ECO:0000313" key="18">
    <source>
        <dbReference type="Proteomes" id="UP000186406"/>
    </source>
</evidence>
<dbReference type="AlphaFoldDB" id="A0A1M7ZLK2"/>
<feature type="transmembrane region" description="Helical" evidence="16">
    <location>
        <begin position="109"/>
        <end position="126"/>
    </location>
</feature>
<evidence type="ECO:0000256" key="4">
    <source>
        <dbReference type="ARBA" id="ARBA00010441"/>
    </source>
</evidence>
<evidence type="ECO:0000256" key="6">
    <source>
        <dbReference type="ARBA" id="ARBA00014944"/>
    </source>
</evidence>
<dbReference type="Proteomes" id="UP000186406">
    <property type="component" value="Unassembled WGS sequence"/>
</dbReference>
<dbReference type="GO" id="GO:0008444">
    <property type="term" value="F:CDP-diacylglycerol-glycerol-3-phosphate 3-phosphatidyltransferase activity"/>
    <property type="evidence" value="ECO:0007669"/>
    <property type="project" value="UniProtKB-EC"/>
</dbReference>
<evidence type="ECO:0000256" key="3">
    <source>
        <dbReference type="ARBA" id="ARBA00005189"/>
    </source>
</evidence>
<feature type="transmembrane region" description="Helical" evidence="16">
    <location>
        <begin position="81"/>
        <end position="103"/>
    </location>
</feature>
<dbReference type="InterPro" id="IPR004570">
    <property type="entry name" value="Phosphatidylglycerol_P_synth"/>
</dbReference>
<dbReference type="InterPro" id="IPR000462">
    <property type="entry name" value="CDP-OH_P_trans"/>
</dbReference>
<feature type="transmembrane region" description="Helical" evidence="16">
    <location>
        <begin position="12"/>
        <end position="36"/>
    </location>
</feature>
<evidence type="ECO:0000256" key="13">
    <source>
        <dbReference type="ARBA" id="ARBA00023264"/>
    </source>
</evidence>
<keyword evidence="12" id="KW-0594">Phospholipid biosynthesis</keyword>
<evidence type="ECO:0000256" key="2">
    <source>
        <dbReference type="ARBA" id="ARBA00005042"/>
    </source>
</evidence>
<evidence type="ECO:0000256" key="10">
    <source>
        <dbReference type="ARBA" id="ARBA00023098"/>
    </source>
</evidence>
<evidence type="ECO:0000256" key="16">
    <source>
        <dbReference type="SAM" id="Phobius"/>
    </source>
</evidence>
<dbReference type="GO" id="GO:0016020">
    <property type="term" value="C:membrane"/>
    <property type="evidence" value="ECO:0007669"/>
    <property type="project" value="UniProtKB-SubCell"/>
</dbReference>
<comment type="similarity">
    <text evidence="4">Belongs to the CDP-alcohol phosphatidyltransferase class-I family.</text>
</comment>
<keyword evidence="10" id="KW-0443">Lipid metabolism</keyword>